<evidence type="ECO:0000313" key="2">
    <source>
        <dbReference type="Proteomes" id="UP000235584"/>
    </source>
</evidence>
<accession>A0A2K9NQI5</accession>
<name>A0A2K9NQI5_BACTC</name>
<sequence length="98" mass="10890">MTAEEIHKQIVLPAIAKAEREIPNLNFKSFNDTTPLYGPPGAVLDSLNLVSFVFLLENFIEGQFKKKIEITTADVLNGDRPPFANSLALSEFLAEKLK</sequence>
<keyword evidence="2" id="KW-1185">Reference proteome</keyword>
<proteinExistence type="predicted"/>
<dbReference type="AlphaFoldDB" id="A0A2K9NQI5"/>
<dbReference type="KEGG" id="bsto:C0V70_02660"/>
<gene>
    <name evidence="1" type="ORF">C0V70_02660</name>
</gene>
<dbReference type="Proteomes" id="UP000235584">
    <property type="component" value="Chromosome"/>
</dbReference>
<dbReference type="EMBL" id="CP025704">
    <property type="protein sequence ID" value="AUN97024.1"/>
    <property type="molecule type" value="Genomic_DNA"/>
</dbReference>
<reference evidence="1 2" key="1">
    <citation type="submission" date="2018-01" db="EMBL/GenBank/DDBJ databases">
        <title>Complete genome sequence of Bacteriovorax stolpii DSM12778.</title>
        <authorList>
            <person name="Tang B."/>
            <person name="Chang J."/>
        </authorList>
    </citation>
    <scope>NUCLEOTIDE SEQUENCE [LARGE SCALE GENOMIC DNA]</scope>
    <source>
        <strain evidence="1 2">DSM 12778</strain>
    </source>
</reference>
<evidence type="ECO:0000313" key="1">
    <source>
        <dbReference type="EMBL" id="AUN97024.1"/>
    </source>
</evidence>
<organism evidence="1 2">
    <name type="scientific">Bacteriovorax stolpii</name>
    <name type="common">Bdellovibrio stolpii</name>
    <dbReference type="NCBI Taxonomy" id="960"/>
    <lineage>
        <taxon>Bacteria</taxon>
        <taxon>Pseudomonadati</taxon>
        <taxon>Bdellovibrionota</taxon>
        <taxon>Bacteriovoracia</taxon>
        <taxon>Bacteriovoracales</taxon>
        <taxon>Bacteriovoracaceae</taxon>
        <taxon>Bacteriovorax</taxon>
    </lineage>
</organism>
<protein>
    <submittedName>
        <fullName evidence="1">Uncharacterized protein</fullName>
    </submittedName>
</protein>
<dbReference type="RefSeq" id="WP_102242319.1">
    <property type="nucleotide sequence ID" value="NZ_CP025704.1"/>
</dbReference>